<protein>
    <submittedName>
        <fullName evidence="3">Uncharacterized protein K02A2.6</fullName>
    </submittedName>
</protein>
<dbReference type="GO" id="GO:0015074">
    <property type="term" value="P:DNA integration"/>
    <property type="evidence" value="ECO:0007669"/>
    <property type="project" value="InterPro"/>
</dbReference>
<feature type="compositionally biased region" description="Basic and acidic residues" evidence="1">
    <location>
        <begin position="124"/>
        <end position="141"/>
    </location>
</feature>
<dbReference type="InterPro" id="IPR012337">
    <property type="entry name" value="RNaseH-like_sf"/>
</dbReference>
<feature type="region of interest" description="Disordered" evidence="1">
    <location>
        <begin position="100"/>
        <end position="141"/>
    </location>
</feature>
<accession>A0A2B4S136</accession>
<gene>
    <name evidence="3" type="primary">K02A2.6</name>
    <name evidence="3" type="ORF">AWC38_SpisGene12705</name>
</gene>
<name>A0A2B4S136_STYPI</name>
<dbReference type="PANTHER" id="PTHR37984:SF13">
    <property type="entry name" value="RIBONUCLEASE H"/>
    <property type="match status" value="1"/>
</dbReference>
<dbReference type="STRING" id="50429.A0A2B4S136"/>
<dbReference type="InterPro" id="IPR050951">
    <property type="entry name" value="Retrovirus_Pol_polyprotein"/>
</dbReference>
<dbReference type="InterPro" id="IPR001584">
    <property type="entry name" value="Integrase_cat-core"/>
</dbReference>
<dbReference type="InterPro" id="IPR036397">
    <property type="entry name" value="RNaseH_sf"/>
</dbReference>
<sequence>MTSHVAKEAAYEYTETDDWCHYIERVNHFFEANEITDPDKQRSIFLVSVGAKIYKLIRSLVALEDPKYRSYEDLATLAQEHFMPKPSAIVQRFKFNTRTQQPGHLSRVCQAKKKGKPPPPSNNKKSDTPQDTHLLEGGEKTMGRKQDVGAYSLFTLGGKRPAPYKVQLSVNGQALEMKVDTGASFATIEKLKTTFASHGLPEIAVSDNGSNFVSSEFKSFLHKNGITHITSAPYHPSSNGLVERAVQTFKQGMKKQGDGTAETKLARFLLSYRITPQSTTGESPAQLRWGQSLRSHLDLLRPDVAAKVHAAQSRQKIQHDQLSWMRRVEVGDSVGVRKYSRGPKWIPGTIIQETGPLSARIELEDGTVVRRHHDQLVARPTEKFQPWCHITNY</sequence>
<evidence type="ECO:0000259" key="2">
    <source>
        <dbReference type="PROSITE" id="PS50994"/>
    </source>
</evidence>
<dbReference type="SUPFAM" id="SSF53098">
    <property type="entry name" value="Ribonuclease H-like"/>
    <property type="match status" value="1"/>
</dbReference>
<dbReference type="Gene3D" id="3.30.420.10">
    <property type="entry name" value="Ribonuclease H-like superfamily/Ribonuclease H"/>
    <property type="match status" value="1"/>
</dbReference>
<evidence type="ECO:0000313" key="4">
    <source>
        <dbReference type="Proteomes" id="UP000225706"/>
    </source>
</evidence>
<keyword evidence="4" id="KW-1185">Reference proteome</keyword>
<feature type="domain" description="Integrase catalytic" evidence="2">
    <location>
        <begin position="125"/>
        <end position="292"/>
    </location>
</feature>
<dbReference type="OrthoDB" id="5982225at2759"/>
<proteinExistence type="predicted"/>
<dbReference type="Proteomes" id="UP000225706">
    <property type="component" value="Unassembled WGS sequence"/>
</dbReference>
<dbReference type="PANTHER" id="PTHR37984">
    <property type="entry name" value="PROTEIN CBG26694"/>
    <property type="match status" value="1"/>
</dbReference>
<organism evidence="3 4">
    <name type="scientific">Stylophora pistillata</name>
    <name type="common">Smooth cauliflower coral</name>
    <dbReference type="NCBI Taxonomy" id="50429"/>
    <lineage>
        <taxon>Eukaryota</taxon>
        <taxon>Metazoa</taxon>
        <taxon>Cnidaria</taxon>
        <taxon>Anthozoa</taxon>
        <taxon>Hexacorallia</taxon>
        <taxon>Scleractinia</taxon>
        <taxon>Astrocoeniina</taxon>
        <taxon>Pocilloporidae</taxon>
        <taxon>Stylophora</taxon>
    </lineage>
</organism>
<dbReference type="GO" id="GO:0003676">
    <property type="term" value="F:nucleic acid binding"/>
    <property type="evidence" value="ECO:0007669"/>
    <property type="project" value="InterPro"/>
</dbReference>
<dbReference type="Pfam" id="PF00665">
    <property type="entry name" value="rve"/>
    <property type="match status" value="1"/>
</dbReference>
<dbReference type="AlphaFoldDB" id="A0A2B4S136"/>
<evidence type="ECO:0000256" key="1">
    <source>
        <dbReference type="SAM" id="MobiDB-lite"/>
    </source>
</evidence>
<evidence type="ECO:0000313" key="3">
    <source>
        <dbReference type="EMBL" id="PFX22763.1"/>
    </source>
</evidence>
<dbReference type="EMBL" id="LSMT01000230">
    <property type="protein sequence ID" value="PFX22763.1"/>
    <property type="molecule type" value="Genomic_DNA"/>
</dbReference>
<reference evidence="4" key="1">
    <citation type="journal article" date="2017" name="bioRxiv">
        <title>Comparative analysis of the genomes of Stylophora pistillata and Acropora digitifera provides evidence for extensive differences between species of corals.</title>
        <authorList>
            <person name="Voolstra C.R."/>
            <person name="Li Y."/>
            <person name="Liew Y.J."/>
            <person name="Baumgarten S."/>
            <person name="Zoccola D."/>
            <person name="Flot J.-F."/>
            <person name="Tambutte S."/>
            <person name="Allemand D."/>
            <person name="Aranda M."/>
        </authorList>
    </citation>
    <scope>NUCLEOTIDE SEQUENCE [LARGE SCALE GENOMIC DNA]</scope>
</reference>
<dbReference type="PROSITE" id="PS50994">
    <property type="entry name" value="INTEGRASE"/>
    <property type="match status" value="1"/>
</dbReference>
<comment type="caution">
    <text evidence="3">The sequence shown here is derived from an EMBL/GenBank/DDBJ whole genome shotgun (WGS) entry which is preliminary data.</text>
</comment>